<keyword evidence="8" id="KW-1185">Reference proteome</keyword>
<organism evidence="7 8">
    <name type="scientific">Marinitenerispora sediminis</name>
    <dbReference type="NCBI Taxonomy" id="1931232"/>
    <lineage>
        <taxon>Bacteria</taxon>
        <taxon>Bacillati</taxon>
        <taxon>Actinomycetota</taxon>
        <taxon>Actinomycetes</taxon>
        <taxon>Streptosporangiales</taxon>
        <taxon>Nocardiopsidaceae</taxon>
        <taxon>Marinitenerispora</taxon>
    </lineage>
</organism>
<name>A0A368SYD0_9ACTN</name>
<evidence type="ECO:0000256" key="3">
    <source>
        <dbReference type="ARBA" id="ARBA00022553"/>
    </source>
</evidence>
<dbReference type="InterPro" id="IPR045851">
    <property type="entry name" value="AMP-bd_C_sf"/>
</dbReference>
<dbReference type="InterPro" id="IPR023213">
    <property type="entry name" value="CAT-like_dom_sf"/>
</dbReference>
<dbReference type="NCBIfam" id="TIGR01733">
    <property type="entry name" value="AA-adenyl-dom"/>
    <property type="match status" value="1"/>
</dbReference>
<dbReference type="GO" id="GO:0044550">
    <property type="term" value="P:secondary metabolite biosynthetic process"/>
    <property type="evidence" value="ECO:0007669"/>
    <property type="project" value="TreeGrafter"/>
</dbReference>
<dbReference type="Gene3D" id="3.30.559.10">
    <property type="entry name" value="Chloramphenicol acetyltransferase-like domain"/>
    <property type="match status" value="1"/>
</dbReference>
<dbReference type="FunFam" id="2.30.38.10:FF:000001">
    <property type="entry name" value="Non-ribosomal peptide synthetase PvdI"/>
    <property type="match status" value="1"/>
</dbReference>
<proteinExistence type="predicted"/>
<evidence type="ECO:0008006" key="9">
    <source>
        <dbReference type="Google" id="ProtNLM"/>
    </source>
</evidence>
<feature type="region of interest" description="Disordered" evidence="4">
    <location>
        <begin position="789"/>
        <end position="813"/>
    </location>
</feature>
<sequence>MRMVLTFHHLLLDGWSLPLLLDDVLTAYAGGEPPARPTIRGHLEWLARQDRAAARRHWRTLLGGFDAPVPLPYDRTPEDVRAARCTARVSRTLSVQATGAVRAFTRRNRLTVNAVLQGAWALLLSVHSGRTDVVFGATTSGRPADLPGADTAIGLFINTLPVRIRIDPAAPAAAWLRGIQDAQAEARRYDFLPLTEVQAESGLPKDTQLFDSIVVFENYPMDADSARRHGVTLVEATANEATNYPLTLVGYDGPRIALHLRYDPALFDPGTADRLTDQLTDLLAALAADPERRLADVPVQPPAERRRLVRTWGTGPTELRRSTLVGLFDACVAARPDAAALAGGGERLSYAQLDARADRIAGELRARGVRRGEPVGVCLERGPDFVAALLAVVRTGAVHLPLDPGYPADRLRFMLADAGAALVLTRRAAAGGLPRGPHRILLDELADRPAAPDGDQPARPAPARPEIGLDDAAYLIYTSGSTGVPKGVLVTHRGVGELAAAQVERFGSGPEERVLQLASASFDASVMELLMAFGTGGTLVVPPPGVLVGDDLADVLRGERVTLTLIPPSVLGTLPPGDYPDLRTLVVGAEACPAELVNRWAPGRRMVNAYGPTETTIAATLSDPLEPGSTPPIGRPVRGTRVLVLDGLLRAVPAGVVGELYVGGAGVARGYWGRPGLTAERFVADPSGSGERLYRTGDLVRWGSDGQLEFVGRADAQVKIRGFRIEPGEVESALTALPGVRQAVVRAREDRAGAPRLVATSRRVPRRSGCWRGSSPRCWGSSASACTTTSSISGATPSSASSWSPGPGGPVCR</sequence>
<dbReference type="InterPro" id="IPR000873">
    <property type="entry name" value="AMP-dep_synth/lig_dom"/>
</dbReference>
<protein>
    <recommendedName>
        <fullName evidence="9">Non-ribosomal peptide synthetase</fullName>
    </recommendedName>
</protein>
<comment type="caution">
    <text evidence="7">The sequence shown here is derived from an EMBL/GenBank/DDBJ whole genome shotgun (WGS) entry which is preliminary data.</text>
</comment>
<evidence type="ECO:0000256" key="2">
    <source>
        <dbReference type="ARBA" id="ARBA00022450"/>
    </source>
</evidence>
<dbReference type="PANTHER" id="PTHR45527">
    <property type="entry name" value="NONRIBOSOMAL PEPTIDE SYNTHETASE"/>
    <property type="match status" value="1"/>
</dbReference>
<dbReference type="Pfam" id="PF00501">
    <property type="entry name" value="AMP-binding"/>
    <property type="match status" value="1"/>
</dbReference>
<dbReference type="SUPFAM" id="SSF52777">
    <property type="entry name" value="CoA-dependent acyltransferases"/>
    <property type="match status" value="2"/>
</dbReference>
<evidence type="ECO:0000259" key="6">
    <source>
        <dbReference type="Pfam" id="PF00668"/>
    </source>
</evidence>
<feature type="domain" description="Condensation" evidence="6">
    <location>
        <begin position="3"/>
        <end position="308"/>
    </location>
</feature>
<dbReference type="GO" id="GO:0005737">
    <property type="term" value="C:cytoplasm"/>
    <property type="evidence" value="ECO:0007669"/>
    <property type="project" value="TreeGrafter"/>
</dbReference>
<dbReference type="EMBL" id="QEIN01000363">
    <property type="protein sequence ID" value="RCV48881.1"/>
    <property type="molecule type" value="Genomic_DNA"/>
</dbReference>
<dbReference type="Gene3D" id="3.30.300.30">
    <property type="match status" value="1"/>
</dbReference>
<evidence type="ECO:0000256" key="1">
    <source>
        <dbReference type="ARBA" id="ARBA00001957"/>
    </source>
</evidence>
<evidence type="ECO:0000259" key="5">
    <source>
        <dbReference type="Pfam" id="PF00501"/>
    </source>
</evidence>
<dbReference type="Gene3D" id="3.40.50.980">
    <property type="match status" value="2"/>
</dbReference>
<dbReference type="GO" id="GO:0003824">
    <property type="term" value="F:catalytic activity"/>
    <property type="evidence" value="ECO:0007669"/>
    <property type="project" value="InterPro"/>
</dbReference>
<evidence type="ECO:0000256" key="4">
    <source>
        <dbReference type="SAM" id="MobiDB-lite"/>
    </source>
</evidence>
<evidence type="ECO:0000313" key="8">
    <source>
        <dbReference type="Proteomes" id="UP000253318"/>
    </source>
</evidence>
<accession>A0A368SYD0</accession>
<dbReference type="AlphaFoldDB" id="A0A368SYD0"/>
<dbReference type="GO" id="GO:0031177">
    <property type="term" value="F:phosphopantetheine binding"/>
    <property type="evidence" value="ECO:0007669"/>
    <property type="project" value="TreeGrafter"/>
</dbReference>
<reference evidence="7 8" key="1">
    <citation type="submission" date="2018-04" db="EMBL/GenBank/DDBJ databases">
        <title>Novel actinobacteria from marine sediment.</title>
        <authorList>
            <person name="Ng Z.Y."/>
            <person name="Tan G.Y.A."/>
        </authorList>
    </citation>
    <scope>NUCLEOTIDE SEQUENCE [LARGE SCALE GENOMIC DNA]</scope>
    <source>
        <strain evidence="7 8">TPS81</strain>
    </source>
</reference>
<dbReference type="Pfam" id="PF00668">
    <property type="entry name" value="Condensation"/>
    <property type="match status" value="1"/>
</dbReference>
<dbReference type="InterPro" id="IPR020845">
    <property type="entry name" value="AMP-binding_CS"/>
</dbReference>
<comment type="cofactor">
    <cofactor evidence="1">
        <name>pantetheine 4'-phosphate</name>
        <dbReference type="ChEBI" id="CHEBI:47942"/>
    </cofactor>
</comment>
<keyword evidence="3" id="KW-0597">Phosphoprotein</keyword>
<dbReference type="PROSITE" id="PS00455">
    <property type="entry name" value="AMP_BINDING"/>
    <property type="match status" value="1"/>
</dbReference>
<dbReference type="FunFam" id="3.40.50.980:FF:000001">
    <property type="entry name" value="Non-ribosomal peptide synthetase"/>
    <property type="match status" value="1"/>
</dbReference>
<dbReference type="Proteomes" id="UP000253318">
    <property type="component" value="Unassembled WGS sequence"/>
</dbReference>
<dbReference type="Gene3D" id="2.30.38.10">
    <property type="entry name" value="Luciferase, Domain 3"/>
    <property type="match status" value="1"/>
</dbReference>
<dbReference type="FunFam" id="3.40.50.12780:FF:000012">
    <property type="entry name" value="Non-ribosomal peptide synthetase"/>
    <property type="match status" value="1"/>
</dbReference>
<gene>
    <name evidence="7" type="ORF">DEF24_25840</name>
</gene>
<dbReference type="PANTHER" id="PTHR45527:SF1">
    <property type="entry name" value="FATTY ACID SYNTHASE"/>
    <property type="match status" value="1"/>
</dbReference>
<evidence type="ECO:0000313" key="7">
    <source>
        <dbReference type="EMBL" id="RCV48881.1"/>
    </source>
</evidence>
<dbReference type="InterPro" id="IPR010071">
    <property type="entry name" value="AA_adenyl_dom"/>
</dbReference>
<dbReference type="InterPro" id="IPR001242">
    <property type="entry name" value="Condensation_dom"/>
</dbReference>
<dbReference type="SUPFAM" id="SSF56801">
    <property type="entry name" value="Acetyl-CoA synthetase-like"/>
    <property type="match status" value="1"/>
</dbReference>
<dbReference type="Gene3D" id="3.30.559.30">
    <property type="entry name" value="Nonribosomal peptide synthetase, condensation domain"/>
    <property type="match status" value="1"/>
</dbReference>
<feature type="domain" description="AMP-dependent synthetase/ligase" evidence="5">
    <location>
        <begin position="329"/>
        <end position="672"/>
    </location>
</feature>
<dbReference type="GO" id="GO:0043041">
    <property type="term" value="P:amino acid activation for nonribosomal peptide biosynthetic process"/>
    <property type="evidence" value="ECO:0007669"/>
    <property type="project" value="TreeGrafter"/>
</dbReference>
<keyword evidence="2" id="KW-0596">Phosphopantetheine</keyword>
<feature type="compositionally biased region" description="Low complexity" evidence="4">
    <location>
        <begin position="789"/>
        <end position="805"/>
    </location>
</feature>
<dbReference type="GO" id="GO:0008610">
    <property type="term" value="P:lipid biosynthetic process"/>
    <property type="evidence" value="ECO:0007669"/>
    <property type="project" value="UniProtKB-ARBA"/>
</dbReference>